<dbReference type="Proteomes" id="UP000007110">
    <property type="component" value="Unassembled WGS sequence"/>
</dbReference>
<dbReference type="GeneID" id="115924531"/>
<dbReference type="Pfam" id="PF03803">
    <property type="entry name" value="Scramblase"/>
    <property type="match status" value="1"/>
</dbReference>
<evidence type="ECO:0000256" key="1">
    <source>
        <dbReference type="ARBA" id="ARBA00005350"/>
    </source>
</evidence>
<keyword evidence="2" id="KW-0449">Lipoprotein</keyword>
<dbReference type="PANTHER" id="PTHR23248">
    <property type="entry name" value="PHOSPHOLIPID SCRAMBLASE-RELATED"/>
    <property type="match status" value="1"/>
</dbReference>
<proteinExistence type="inferred from homology"/>
<accession>A0A7M7NWL7</accession>
<evidence type="ECO:0000313" key="3">
    <source>
        <dbReference type="EnsemblMetazoa" id="XP_030842760"/>
    </source>
</evidence>
<dbReference type="InterPro" id="IPR005552">
    <property type="entry name" value="Scramblase"/>
</dbReference>
<keyword evidence="2" id="KW-0106">Calcium</keyword>
<dbReference type="GO" id="GO:0017128">
    <property type="term" value="F:phospholipid scramblase activity"/>
    <property type="evidence" value="ECO:0007669"/>
    <property type="project" value="InterPro"/>
</dbReference>
<dbReference type="EnsemblMetazoa" id="XM_030986900">
    <property type="protein sequence ID" value="XP_030842760"/>
    <property type="gene ID" value="LOC115924531"/>
</dbReference>
<name>A0A7M7NWL7_STRPU</name>
<protein>
    <recommendedName>
        <fullName evidence="2">Phospholipid scramblase</fullName>
    </recommendedName>
</protein>
<dbReference type="InterPro" id="IPR025659">
    <property type="entry name" value="Tubby-like_C"/>
</dbReference>
<reference evidence="4" key="1">
    <citation type="submission" date="2015-02" db="EMBL/GenBank/DDBJ databases">
        <title>Genome sequencing for Strongylocentrotus purpuratus.</title>
        <authorList>
            <person name="Murali S."/>
            <person name="Liu Y."/>
            <person name="Vee V."/>
            <person name="English A."/>
            <person name="Wang M."/>
            <person name="Skinner E."/>
            <person name="Han Y."/>
            <person name="Muzny D.M."/>
            <person name="Worley K.C."/>
            <person name="Gibbs R.A."/>
        </authorList>
    </citation>
    <scope>NUCLEOTIDE SEQUENCE</scope>
</reference>
<organism evidence="3 4">
    <name type="scientific">Strongylocentrotus purpuratus</name>
    <name type="common">Purple sea urchin</name>
    <dbReference type="NCBI Taxonomy" id="7668"/>
    <lineage>
        <taxon>Eukaryota</taxon>
        <taxon>Metazoa</taxon>
        <taxon>Echinodermata</taxon>
        <taxon>Eleutherozoa</taxon>
        <taxon>Echinozoa</taxon>
        <taxon>Echinoidea</taxon>
        <taxon>Euechinoidea</taxon>
        <taxon>Echinacea</taxon>
        <taxon>Camarodonta</taxon>
        <taxon>Echinidea</taxon>
        <taxon>Strongylocentrotidae</taxon>
        <taxon>Strongylocentrotus</taxon>
    </lineage>
</organism>
<dbReference type="SUPFAM" id="SSF54518">
    <property type="entry name" value="Tubby C-terminal domain-like"/>
    <property type="match status" value="1"/>
</dbReference>
<evidence type="ECO:0000313" key="4">
    <source>
        <dbReference type="Proteomes" id="UP000007110"/>
    </source>
</evidence>
<comment type="similarity">
    <text evidence="1 2">Belongs to the phospholipid scramblase family.</text>
</comment>
<dbReference type="PANTHER" id="PTHR23248:SF63">
    <property type="entry name" value="PHOSPHOLIPID SCRAMBLASE"/>
    <property type="match status" value="1"/>
</dbReference>
<dbReference type="RefSeq" id="XP_030842760.1">
    <property type="nucleotide sequence ID" value="XM_030986900.1"/>
</dbReference>
<dbReference type="AlphaFoldDB" id="A0A7M7NWL7"/>
<comment type="cofactor">
    <cofactor evidence="2">
        <name>Ca(2+)</name>
        <dbReference type="ChEBI" id="CHEBI:29108"/>
    </cofactor>
</comment>
<sequence>MPGEWMPMPQVQSSPNCPPGLEYLAQIDQLLVHQQIEILEVLTGIEMQNKYQIKNSLGQQIYFAYEESGCMHRICCGPHRGFVLHITDNSQQEVMRVVRNFKCCAGCCWCADCAECGFEIQVEAPPGNIVGYAKQRQYFWKPELDVQNAEKDTILKIRGPCCLFCTMEDIDYKVMTPDLKTEVGLITKQWGGCFRECITKADNFSITFPQDLDVKAKATLLATNILIEFMIYEQQKNNNNS</sequence>
<keyword evidence="2" id="KW-0564">Palmitate</keyword>
<evidence type="ECO:0000256" key="2">
    <source>
        <dbReference type="RuleBase" id="RU363116"/>
    </source>
</evidence>
<reference evidence="3" key="2">
    <citation type="submission" date="2021-01" db="UniProtKB">
        <authorList>
            <consortium name="EnsemblMetazoa"/>
        </authorList>
    </citation>
    <scope>IDENTIFICATION</scope>
</reference>
<comment type="function">
    <text evidence="2">May mediate accelerated ATP-independent bidirectional transbilayer migration of phospholipids upon binding calcium ions that results in a loss of phospholipid asymmetry in the plasma membrane.</text>
</comment>
<keyword evidence="4" id="KW-1185">Reference proteome</keyword>